<evidence type="ECO:0000313" key="5">
    <source>
        <dbReference type="EMBL" id="MBW8683044.1"/>
    </source>
</evidence>
<dbReference type="RefSeq" id="WP_220248277.1">
    <property type="nucleotide sequence ID" value="NZ_JAICCF010000001.1"/>
</dbReference>
<name>A0ABS7G5X9_9BACT</name>
<dbReference type="Pfam" id="PF12833">
    <property type="entry name" value="HTH_18"/>
    <property type="match status" value="1"/>
</dbReference>
<dbReference type="PROSITE" id="PS01124">
    <property type="entry name" value="HTH_ARAC_FAMILY_2"/>
    <property type="match status" value="1"/>
</dbReference>
<feature type="domain" description="HTH araC/xylS-type" evidence="4">
    <location>
        <begin position="12"/>
        <end position="108"/>
    </location>
</feature>
<dbReference type="PROSITE" id="PS00041">
    <property type="entry name" value="HTH_ARAC_FAMILY_1"/>
    <property type="match status" value="1"/>
</dbReference>
<dbReference type="PANTHER" id="PTHR47893">
    <property type="entry name" value="REGULATORY PROTEIN PCHR"/>
    <property type="match status" value="1"/>
</dbReference>
<evidence type="ECO:0000256" key="3">
    <source>
        <dbReference type="ARBA" id="ARBA00023163"/>
    </source>
</evidence>
<evidence type="ECO:0000313" key="6">
    <source>
        <dbReference type="Proteomes" id="UP000812961"/>
    </source>
</evidence>
<dbReference type="InterPro" id="IPR053142">
    <property type="entry name" value="PchR_regulatory_protein"/>
</dbReference>
<dbReference type="SMART" id="SM00342">
    <property type="entry name" value="HTH_ARAC"/>
    <property type="match status" value="1"/>
</dbReference>
<dbReference type="InterPro" id="IPR018062">
    <property type="entry name" value="HTH_AraC-typ_CS"/>
</dbReference>
<keyword evidence="1" id="KW-0805">Transcription regulation</keyword>
<dbReference type="InterPro" id="IPR018060">
    <property type="entry name" value="HTH_AraC"/>
</dbReference>
<dbReference type="EMBL" id="JAICCF010000001">
    <property type="protein sequence ID" value="MBW8683044.1"/>
    <property type="molecule type" value="Genomic_DNA"/>
</dbReference>
<dbReference type="PANTHER" id="PTHR47893:SF1">
    <property type="entry name" value="REGULATORY PROTEIN PCHR"/>
    <property type="match status" value="1"/>
</dbReference>
<proteinExistence type="predicted"/>
<organism evidence="5 6">
    <name type="scientific">Chitinophaga rhizophila</name>
    <dbReference type="NCBI Taxonomy" id="2866212"/>
    <lineage>
        <taxon>Bacteria</taxon>
        <taxon>Pseudomonadati</taxon>
        <taxon>Bacteroidota</taxon>
        <taxon>Chitinophagia</taxon>
        <taxon>Chitinophagales</taxon>
        <taxon>Chitinophagaceae</taxon>
        <taxon>Chitinophaga</taxon>
    </lineage>
</organism>
<reference evidence="5 6" key="1">
    <citation type="submission" date="2021-08" db="EMBL/GenBank/DDBJ databases">
        <title>The genome sequence of Chitinophaga sp. B61.</title>
        <authorList>
            <person name="Zhang X."/>
        </authorList>
    </citation>
    <scope>NUCLEOTIDE SEQUENCE [LARGE SCALE GENOMIC DNA]</scope>
    <source>
        <strain evidence="5 6">B61</strain>
    </source>
</reference>
<comment type="caution">
    <text evidence="5">The sequence shown here is derived from an EMBL/GenBank/DDBJ whole genome shotgun (WGS) entry which is preliminary data.</text>
</comment>
<keyword evidence="6" id="KW-1185">Reference proteome</keyword>
<protein>
    <submittedName>
        <fullName evidence="5">AraC family transcriptional regulator</fullName>
    </submittedName>
</protein>
<dbReference type="Gene3D" id="1.10.10.60">
    <property type="entry name" value="Homeodomain-like"/>
    <property type="match status" value="1"/>
</dbReference>
<gene>
    <name evidence="5" type="ORF">K1Y79_01740</name>
</gene>
<sequence length="108" mass="12487">MPIKRINPNRIKSIGAYIASLPEKRFTIAELSLHFDIKPTTLKAAFKAHFGVPIHQYQLQVSMHKAREYLKAGKQVKETALHFGYRHIGNFSRAFKRVHKTPPEVHKQ</sequence>
<dbReference type="Proteomes" id="UP000812961">
    <property type="component" value="Unassembled WGS sequence"/>
</dbReference>
<evidence type="ECO:0000259" key="4">
    <source>
        <dbReference type="PROSITE" id="PS01124"/>
    </source>
</evidence>
<keyword evidence="2" id="KW-0238">DNA-binding</keyword>
<keyword evidence="3" id="KW-0804">Transcription</keyword>
<dbReference type="SUPFAM" id="SSF46689">
    <property type="entry name" value="Homeodomain-like"/>
    <property type="match status" value="2"/>
</dbReference>
<accession>A0ABS7G5X9</accession>
<dbReference type="InterPro" id="IPR009057">
    <property type="entry name" value="Homeodomain-like_sf"/>
</dbReference>
<evidence type="ECO:0000256" key="2">
    <source>
        <dbReference type="ARBA" id="ARBA00023125"/>
    </source>
</evidence>
<evidence type="ECO:0000256" key="1">
    <source>
        <dbReference type="ARBA" id="ARBA00023015"/>
    </source>
</evidence>